<keyword evidence="1" id="KW-1133">Transmembrane helix</keyword>
<proteinExistence type="predicted"/>
<evidence type="ECO:0000256" key="1">
    <source>
        <dbReference type="SAM" id="Phobius"/>
    </source>
</evidence>
<comment type="caution">
    <text evidence="2">The sequence shown here is derived from an EMBL/GenBank/DDBJ whole genome shotgun (WGS) entry which is preliminary data.</text>
</comment>
<evidence type="ECO:0000313" key="3">
    <source>
        <dbReference type="Proteomes" id="UP001054837"/>
    </source>
</evidence>
<organism evidence="2 3">
    <name type="scientific">Caerostris darwini</name>
    <dbReference type="NCBI Taxonomy" id="1538125"/>
    <lineage>
        <taxon>Eukaryota</taxon>
        <taxon>Metazoa</taxon>
        <taxon>Ecdysozoa</taxon>
        <taxon>Arthropoda</taxon>
        <taxon>Chelicerata</taxon>
        <taxon>Arachnida</taxon>
        <taxon>Araneae</taxon>
        <taxon>Araneomorphae</taxon>
        <taxon>Entelegynae</taxon>
        <taxon>Araneoidea</taxon>
        <taxon>Araneidae</taxon>
        <taxon>Caerostris</taxon>
    </lineage>
</organism>
<sequence length="132" mass="15592">MYFDTPHPPRTINLLNRTNPFHNATSIEVNYLGLQQKILTQRSSDYRVPPRALTLNTGRTLRLPNLSRTNSLIDSNRWIAQRSWLKNYILAASINFHGFDDSTTLTRGKVFDLRWLWISFFFFFPLEIAFHF</sequence>
<feature type="transmembrane region" description="Helical" evidence="1">
    <location>
        <begin position="113"/>
        <end position="130"/>
    </location>
</feature>
<keyword evidence="3" id="KW-1185">Reference proteome</keyword>
<keyword evidence="1" id="KW-0472">Membrane</keyword>
<dbReference type="EMBL" id="BPLQ01004857">
    <property type="protein sequence ID" value="GIY11049.1"/>
    <property type="molecule type" value="Genomic_DNA"/>
</dbReference>
<accession>A0AAV4QS14</accession>
<name>A0AAV4QS14_9ARAC</name>
<protein>
    <submittedName>
        <fullName evidence="2">Uncharacterized protein</fullName>
    </submittedName>
</protein>
<keyword evidence="1" id="KW-0812">Transmembrane</keyword>
<dbReference type="Proteomes" id="UP001054837">
    <property type="component" value="Unassembled WGS sequence"/>
</dbReference>
<dbReference type="AlphaFoldDB" id="A0AAV4QS14"/>
<gene>
    <name evidence="2" type="ORF">CDAR_166721</name>
</gene>
<reference evidence="2 3" key="1">
    <citation type="submission" date="2021-06" db="EMBL/GenBank/DDBJ databases">
        <title>Caerostris darwini draft genome.</title>
        <authorList>
            <person name="Kono N."/>
            <person name="Arakawa K."/>
        </authorList>
    </citation>
    <scope>NUCLEOTIDE SEQUENCE [LARGE SCALE GENOMIC DNA]</scope>
</reference>
<evidence type="ECO:0000313" key="2">
    <source>
        <dbReference type="EMBL" id="GIY11049.1"/>
    </source>
</evidence>